<name>A0A2T7G0U3_9RHOB</name>
<dbReference type="Proteomes" id="UP000244817">
    <property type="component" value="Unassembled WGS sequence"/>
</dbReference>
<keyword evidence="1" id="KW-0812">Transmembrane</keyword>
<sequence>MTALPDTFARPSRLGTATPPDFHYPRVSERFWGYEVSFNEQVVDLAVLARGVTLLVTIGAFLAAAAVWLLPDGAFTGAAAVSKALISFGLLILSGCLAHFAGRSTRVQVQVDKNAGELREVVKGLTGASIVLTRHGLDTVRSVTVVPSIMHPSLGQVHVTLQDDARIAVGDGAVTALYSLRDRLSADCGLEQAGSAREAVWSGPLQG</sequence>
<feature type="transmembrane region" description="Helical" evidence="1">
    <location>
        <begin position="47"/>
        <end position="69"/>
    </location>
</feature>
<dbReference type="AlphaFoldDB" id="A0A2T7G0U3"/>
<evidence type="ECO:0000256" key="1">
    <source>
        <dbReference type="SAM" id="Phobius"/>
    </source>
</evidence>
<keyword evidence="3" id="KW-1185">Reference proteome</keyword>
<feature type="transmembrane region" description="Helical" evidence="1">
    <location>
        <begin position="75"/>
        <end position="100"/>
    </location>
</feature>
<reference evidence="2 3" key="1">
    <citation type="submission" date="2018-04" db="EMBL/GenBank/DDBJ databases">
        <title>Pelagivirga bohaiensis gen. nov., sp. nov., a bacterium isolated from the Bohai Sea.</title>
        <authorList>
            <person name="Ji X."/>
        </authorList>
    </citation>
    <scope>NUCLEOTIDE SEQUENCE [LARGE SCALE GENOMIC DNA]</scope>
    <source>
        <strain evidence="2 3">BH-SD16</strain>
    </source>
</reference>
<dbReference type="RefSeq" id="WP_108639198.1">
    <property type="nucleotide sequence ID" value="NZ_QCYG01000001.1"/>
</dbReference>
<evidence type="ECO:0000313" key="2">
    <source>
        <dbReference type="EMBL" id="PVA08044.1"/>
    </source>
</evidence>
<comment type="caution">
    <text evidence="2">The sequence shown here is derived from an EMBL/GenBank/DDBJ whole genome shotgun (WGS) entry which is preliminary data.</text>
</comment>
<gene>
    <name evidence="2" type="ORF">DC363_00655</name>
</gene>
<proteinExistence type="predicted"/>
<protein>
    <submittedName>
        <fullName evidence="2">Uncharacterized protein</fullName>
    </submittedName>
</protein>
<organism evidence="2 3">
    <name type="scientific">Thalassorhabdomicrobium marinisediminis</name>
    <dbReference type="NCBI Taxonomy" id="2170577"/>
    <lineage>
        <taxon>Bacteria</taxon>
        <taxon>Pseudomonadati</taxon>
        <taxon>Pseudomonadota</taxon>
        <taxon>Alphaproteobacteria</taxon>
        <taxon>Rhodobacterales</taxon>
        <taxon>Paracoccaceae</taxon>
        <taxon>Thalassorhabdomicrobium</taxon>
    </lineage>
</organism>
<keyword evidence="1" id="KW-1133">Transmembrane helix</keyword>
<accession>A0A2T7G0U3</accession>
<evidence type="ECO:0000313" key="3">
    <source>
        <dbReference type="Proteomes" id="UP000244817"/>
    </source>
</evidence>
<dbReference type="OrthoDB" id="7867991at2"/>
<keyword evidence="1" id="KW-0472">Membrane</keyword>
<dbReference type="EMBL" id="QCYG01000001">
    <property type="protein sequence ID" value="PVA08044.1"/>
    <property type="molecule type" value="Genomic_DNA"/>
</dbReference>